<evidence type="ECO:0000313" key="2">
    <source>
        <dbReference type="EMBL" id="KAG7404208.1"/>
    </source>
</evidence>
<dbReference type="AlphaFoldDB" id="A0A8J5TML8"/>
<feature type="compositionally biased region" description="Basic residues" evidence="1">
    <location>
        <begin position="729"/>
        <end position="742"/>
    </location>
</feature>
<feature type="region of interest" description="Disordered" evidence="1">
    <location>
        <begin position="623"/>
        <end position="742"/>
    </location>
</feature>
<feature type="region of interest" description="Disordered" evidence="1">
    <location>
        <begin position="1"/>
        <end position="22"/>
    </location>
</feature>
<feature type="compositionally biased region" description="Low complexity" evidence="1">
    <location>
        <begin position="623"/>
        <end position="637"/>
    </location>
</feature>
<protein>
    <submittedName>
        <fullName evidence="2">Uncharacterized protein</fullName>
    </submittedName>
</protein>
<reference evidence="2" key="1">
    <citation type="submission" date="2021-04" db="EMBL/GenBank/DDBJ databases">
        <title>First draft genome resource for Brassicaceae pathogens Fusarium oxysporum f. sp. raphani and Fusarium oxysporum f. sp. rapae.</title>
        <authorList>
            <person name="Asai S."/>
        </authorList>
    </citation>
    <scope>NUCLEOTIDE SEQUENCE</scope>
    <source>
        <strain evidence="2">Tf1208</strain>
    </source>
</reference>
<evidence type="ECO:0000313" key="3">
    <source>
        <dbReference type="Proteomes" id="UP000694050"/>
    </source>
</evidence>
<feature type="region of interest" description="Disordered" evidence="1">
    <location>
        <begin position="71"/>
        <end position="98"/>
    </location>
</feature>
<proteinExistence type="predicted"/>
<sequence length="742" mass="82862">MSSDTSSIIGATENPPDVNGLPSNFLSIMDITKDRSSTRGRKTGVAALESASGVTGEELLSQFSEVLASHRKKAAAERNTAKRKNGEPARKHKRKGSTAINTSVISADDFSGVENVPALRKLHGLAVWLSSSSLHQNAWDKAVGLRLGMDNRTRWSSWYQVIDRAIRKKDKIQSFMSDHEEAIGDNRLLVGDWELLGKVHTFLQPFASATLYAEGDDSSISQSLMLMDMLLLHYEEQQKIYQSDEHSDERMVRAIDMGWFILSKYYRLTDEVPVYAAALLLDPRKRIAYIKQNWPKEWHEDTIASATAFWQKEFNYEQPSDHPSTPTSMPPPLAKKPNQLAILSKKLEVRTINASVRDDFTSFINVDATDIPPDSSRPAPPARCGTSPIILFQLPFGMSPQSTFSNTFHLRDFVDTVTDDPSRENASNYVEIHTDANIFEESSFYSPNVNVEPIRTRIHAYLTREERDLYVPNAFFYADGRFSTTLSTDGPLEISVQALSLMRHVLHPGDVSDFDEYRQHLPEQWCPMVTIIGFVPPRSDKTPDLSEDRCFAVETSVYDTSKAVPVAFSVACFLENTKRWQRVKIPPSGAFLSITAKVAGRTIDTNQLALRVLDLAYLPRPAAVPMATPTPSSTPTSKRSERWVGRAPPSTPSKRQRGSEDASAVGSSYKKQLLQPTEGRSHVSISEDSPDSPANSPFHSSSPSTMANTGESSVTLHPFPGSDRETRPHRNRHPPKKYPHKE</sequence>
<dbReference type="Proteomes" id="UP000694050">
    <property type="component" value="Unassembled WGS sequence"/>
</dbReference>
<organism evidence="2 3">
    <name type="scientific">Fusarium oxysporum f. sp. rapae</name>
    <dbReference type="NCBI Taxonomy" id="485398"/>
    <lineage>
        <taxon>Eukaryota</taxon>
        <taxon>Fungi</taxon>
        <taxon>Dikarya</taxon>
        <taxon>Ascomycota</taxon>
        <taxon>Pezizomycotina</taxon>
        <taxon>Sordariomycetes</taxon>
        <taxon>Hypocreomycetidae</taxon>
        <taxon>Hypocreales</taxon>
        <taxon>Nectriaceae</taxon>
        <taxon>Fusarium</taxon>
        <taxon>Fusarium oxysporum species complex</taxon>
    </lineage>
</organism>
<accession>A0A8J5TML8</accession>
<comment type="caution">
    <text evidence="2">The sequence shown here is derived from an EMBL/GenBank/DDBJ whole genome shotgun (WGS) entry which is preliminary data.</text>
</comment>
<evidence type="ECO:0000256" key="1">
    <source>
        <dbReference type="SAM" id="MobiDB-lite"/>
    </source>
</evidence>
<gene>
    <name evidence="2" type="ORF">Forpe1208_v015689</name>
</gene>
<feature type="compositionally biased region" description="Basic and acidic residues" evidence="1">
    <location>
        <begin position="74"/>
        <end position="89"/>
    </location>
</feature>
<feature type="compositionally biased region" description="Polar residues" evidence="1">
    <location>
        <begin position="683"/>
        <end position="715"/>
    </location>
</feature>
<dbReference type="EMBL" id="JAELUQ010000013">
    <property type="protein sequence ID" value="KAG7404208.1"/>
    <property type="molecule type" value="Genomic_DNA"/>
</dbReference>
<name>A0A8J5TML8_FUSOX</name>